<feature type="transmembrane region" description="Helical" evidence="5">
    <location>
        <begin position="6"/>
        <end position="24"/>
    </location>
</feature>
<protein>
    <recommendedName>
        <fullName evidence="7">PQ loop repeat</fullName>
    </recommendedName>
</protein>
<keyword evidence="3 5" id="KW-1133">Transmembrane helix</keyword>
<evidence type="ECO:0008006" key="7">
    <source>
        <dbReference type="Google" id="ProtNLM"/>
    </source>
</evidence>
<dbReference type="InterPro" id="IPR006603">
    <property type="entry name" value="PQ-loop_rpt"/>
</dbReference>
<keyword evidence="2 5" id="KW-0812">Transmembrane</keyword>
<dbReference type="AlphaFoldDB" id="A0A3B0WR57"/>
<evidence type="ECO:0000313" key="6">
    <source>
        <dbReference type="EMBL" id="VAW51739.1"/>
    </source>
</evidence>
<dbReference type="EMBL" id="UOFE01000022">
    <property type="protein sequence ID" value="VAW51739.1"/>
    <property type="molecule type" value="Genomic_DNA"/>
</dbReference>
<evidence type="ECO:0000256" key="3">
    <source>
        <dbReference type="ARBA" id="ARBA00022989"/>
    </source>
</evidence>
<comment type="subcellular location">
    <subcellularLocation>
        <location evidence="1">Membrane</location>
        <topology evidence="1">Multi-pass membrane protein</topology>
    </subcellularLocation>
</comment>
<dbReference type="Pfam" id="PF04193">
    <property type="entry name" value="PQ-loop"/>
    <property type="match status" value="1"/>
</dbReference>
<dbReference type="GO" id="GO:0016020">
    <property type="term" value="C:membrane"/>
    <property type="evidence" value="ECO:0007669"/>
    <property type="project" value="UniProtKB-SubCell"/>
</dbReference>
<name>A0A3B0WR57_9ZZZZ</name>
<organism evidence="6">
    <name type="scientific">hydrothermal vent metagenome</name>
    <dbReference type="NCBI Taxonomy" id="652676"/>
    <lineage>
        <taxon>unclassified sequences</taxon>
        <taxon>metagenomes</taxon>
        <taxon>ecological metagenomes</taxon>
    </lineage>
</organism>
<proteinExistence type="predicted"/>
<accession>A0A3B0WR57</accession>
<evidence type="ECO:0000256" key="2">
    <source>
        <dbReference type="ARBA" id="ARBA00022692"/>
    </source>
</evidence>
<evidence type="ECO:0000256" key="1">
    <source>
        <dbReference type="ARBA" id="ARBA00004141"/>
    </source>
</evidence>
<evidence type="ECO:0000256" key="5">
    <source>
        <dbReference type="SAM" id="Phobius"/>
    </source>
</evidence>
<feature type="transmembrane region" description="Helical" evidence="5">
    <location>
        <begin position="62"/>
        <end position="81"/>
    </location>
</feature>
<sequence length="87" mass="9676">MALEVLFGWIASFLCTFILVPQIVKTLKTRHTDDVSMYMLIISVAGNAFWAAHAILTENVPLIVGASLISVMSILLIIFKFKFDTKS</sequence>
<gene>
    <name evidence="6" type="ORF">MNBD_GAMMA05-52</name>
</gene>
<feature type="transmembrane region" description="Helical" evidence="5">
    <location>
        <begin position="36"/>
        <end position="56"/>
    </location>
</feature>
<dbReference type="Gene3D" id="1.20.1280.290">
    <property type="match status" value="1"/>
</dbReference>
<evidence type="ECO:0000256" key="4">
    <source>
        <dbReference type="ARBA" id="ARBA00023136"/>
    </source>
</evidence>
<reference evidence="6" key="1">
    <citation type="submission" date="2018-06" db="EMBL/GenBank/DDBJ databases">
        <authorList>
            <person name="Zhirakovskaya E."/>
        </authorList>
    </citation>
    <scope>NUCLEOTIDE SEQUENCE</scope>
</reference>
<keyword evidence="4 5" id="KW-0472">Membrane</keyword>